<dbReference type="Gramene" id="rna10643">
    <property type="protein sequence ID" value="RHN74555.1"/>
    <property type="gene ID" value="gene10643"/>
</dbReference>
<comment type="caution">
    <text evidence="2">The sequence shown here is derived from an EMBL/GenBank/DDBJ whole genome shotgun (WGS) entry which is preliminary data.</text>
</comment>
<gene>
    <name evidence="2" type="ORF">MtrunA17_Chr2g0311671</name>
</gene>
<sequence>MATTMHVRDVIQYVEETSSISVETLHVQSVQVEDTLAIAEIHNGDQQSNSFSDMRITGPWCDAVTDMDYGNDHTLDNFEQKLGTNNHVVVADSNLSNFSANVIHDMQVLGLVPYVAQQTMDFLSDSWTNIGQKEEIADLTRNTGQPFQLVLSRKKKSKKQQSDASKCFKVGASSHSSRYLFSRSLILFFGFIFFFFFHVSAFNFLEGFGLSPLTLCFSFY</sequence>
<feature type="transmembrane region" description="Helical" evidence="1">
    <location>
        <begin position="185"/>
        <end position="205"/>
    </location>
</feature>
<dbReference type="AlphaFoldDB" id="A0A396JDM6"/>
<name>A0A396JDM6_MEDTR</name>
<keyword evidence="1" id="KW-0472">Membrane</keyword>
<protein>
    <recommendedName>
        <fullName evidence="4">Transmembrane protein</fullName>
    </recommendedName>
</protein>
<accession>A0A396JDM6</accession>
<evidence type="ECO:0000313" key="3">
    <source>
        <dbReference type="Proteomes" id="UP000265566"/>
    </source>
</evidence>
<dbReference type="EMBL" id="PSQE01000002">
    <property type="protein sequence ID" value="RHN74555.1"/>
    <property type="molecule type" value="Genomic_DNA"/>
</dbReference>
<evidence type="ECO:0008006" key="4">
    <source>
        <dbReference type="Google" id="ProtNLM"/>
    </source>
</evidence>
<keyword evidence="1" id="KW-0812">Transmembrane</keyword>
<proteinExistence type="predicted"/>
<evidence type="ECO:0000313" key="2">
    <source>
        <dbReference type="EMBL" id="RHN74555.1"/>
    </source>
</evidence>
<reference evidence="3" key="1">
    <citation type="journal article" date="2018" name="Nat. Plants">
        <title>Whole-genome landscape of Medicago truncatula symbiotic genes.</title>
        <authorList>
            <person name="Pecrix Y."/>
            <person name="Staton S.E."/>
            <person name="Sallet E."/>
            <person name="Lelandais-Briere C."/>
            <person name="Moreau S."/>
            <person name="Carrere S."/>
            <person name="Blein T."/>
            <person name="Jardinaud M.F."/>
            <person name="Latrasse D."/>
            <person name="Zouine M."/>
            <person name="Zahm M."/>
            <person name="Kreplak J."/>
            <person name="Mayjonade B."/>
            <person name="Satge C."/>
            <person name="Perez M."/>
            <person name="Cauet S."/>
            <person name="Marande W."/>
            <person name="Chantry-Darmon C."/>
            <person name="Lopez-Roques C."/>
            <person name="Bouchez O."/>
            <person name="Berard A."/>
            <person name="Debelle F."/>
            <person name="Munos S."/>
            <person name="Bendahmane A."/>
            <person name="Berges H."/>
            <person name="Niebel A."/>
            <person name="Buitink J."/>
            <person name="Frugier F."/>
            <person name="Benhamed M."/>
            <person name="Crespi M."/>
            <person name="Gouzy J."/>
            <person name="Gamas P."/>
        </authorList>
    </citation>
    <scope>NUCLEOTIDE SEQUENCE [LARGE SCALE GENOMIC DNA]</scope>
    <source>
        <strain evidence="3">cv. Jemalong A17</strain>
    </source>
</reference>
<organism evidence="2 3">
    <name type="scientific">Medicago truncatula</name>
    <name type="common">Barrel medic</name>
    <name type="synonym">Medicago tribuloides</name>
    <dbReference type="NCBI Taxonomy" id="3880"/>
    <lineage>
        <taxon>Eukaryota</taxon>
        <taxon>Viridiplantae</taxon>
        <taxon>Streptophyta</taxon>
        <taxon>Embryophyta</taxon>
        <taxon>Tracheophyta</taxon>
        <taxon>Spermatophyta</taxon>
        <taxon>Magnoliopsida</taxon>
        <taxon>eudicotyledons</taxon>
        <taxon>Gunneridae</taxon>
        <taxon>Pentapetalae</taxon>
        <taxon>rosids</taxon>
        <taxon>fabids</taxon>
        <taxon>Fabales</taxon>
        <taxon>Fabaceae</taxon>
        <taxon>Papilionoideae</taxon>
        <taxon>50 kb inversion clade</taxon>
        <taxon>NPAAA clade</taxon>
        <taxon>Hologalegina</taxon>
        <taxon>IRL clade</taxon>
        <taxon>Trifolieae</taxon>
        <taxon>Medicago</taxon>
    </lineage>
</organism>
<keyword evidence="1" id="KW-1133">Transmembrane helix</keyword>
<evidence type="ECO:0000256" key="1">
    <source>
        <dbReference type="SAM" id="Phobius"/>
    </source>
</evidence>
<dbReference type="Proteomes" id="UP000265566">
    <property type="component" value="Chromosome 2"/>
</dbReference>